<dbReference type="NCBIfam" id="TIGR01726">
    <property type="entry name" value="HEQRo_perm_3TM"/>
    <property type="match status" value="1"/>
</dbReference>
<evidence type="ECO:0000259" key="10">
    <source>
        <dbReference type="PROSITE" id="PS50928"/>
    </source>
</evidence>
<evidence type="ECO:0000256" key="2">
    <source>
        <dbReference type="ARBA" id="ARBA00010072"/>
    </source>
</evidence>
<name>A0AAE3EFH9_9SPIR</name>
<feature type="transmembrane region" description="Helical" evidence="9">
    <location>
        <begin position="98"/>
        <end position="120"/>
    </location>
</feature>
<keyword evidence="5 9" id="KW-0812">Transmembrane</keyword>
<evidence type="ECO:0000313" key="12">
    <source>
        <dbReference type="Proteomes" id="UP001198163"/>
    </source>
</evidence>
<feature type="transmembrane region" description="Helical" evidence="9">
    <location>
        <begin position="201"/>
        <end position="223"/>
    </location>
</feature>
<keyword evidence="3 9" id="KW-0813">Transport</keyword>
<keyword evidence="7 9" id="KW-1133">Transmembrane helix</keyword>
<evidence type="ECO:0000256" key="7">
    <source>
        <dbReference type="ARBA" id="ARBA00022989"/>
    </source>
</evidence>
<dbReference type="GO" id="GO:0006865">
    <property type="term" value="P:amino acid transport"/>
    <property type="evidence" value="ECO:0007669"/>
    <property type="project" value="UniProtKB-KW"/>
</dbReference>
<evidence type="ECO:0000256" key="4">
    <source>
        <dbReference type="ARBA" id="ARBA00022475"/>
    </source>
</evidence>
<organism evidence="11 12">
    <name type="scientific">Teretinema zuelzerae</name>
    <dbReference type="NCBI Taxonomy" id="156"/>
    <lineage>
        <taxon>Bacteria</taxon>
        <taxon>Pseudomonadati</taxon>
        <taxon>Spirochaetota</taxon>
        <taxon>Spirochaetia</taxon>
        <taxon>Spirochaetales</taxon>
        <taxon>Treponemataceae</taxon>
        <taxon>Teretinema</taxon>
    </lineage>
</organism>
<dbReference type="Pfam" id="PF00528">
    <property type="entry name" value="BPD_transp_1"/>
    <property type="match status" value="1"/>
</dbReference>
<proteinExistence type="inferred from homology"/>
<dbReference type="RefSeq" id="WP_230752334.1">
    <property type="nucleotide sequence ID" value="NZ_JAINWA010000001.1"/>
</dbReference>
<sequence length="237" mass="26283">MNLDVDFLLRTFALALRGVPVTLGLSFSALLLAAPAGLVFALIRMHRLRILNQLTAVWVSFVRGTPIILQILIVYSMLPSLVNSAAVRFGWSVRVFDISPFWYALIVFTLNTAAVLSEVFRSAILTVERGQLEAALAAGLSPLQAWTRIVLPQAFLVALPNLSNTAVNLIKGTSLAFLMTLQDVTAIARIEASYGYNYIEAYIDIFIIYIAMGVAVQYFFSFVERRLGSFRQPPSFR</sequence>
<evidence type="ECO:0000256" key="5">
    <source>
        <dbReference type="ARBA" id="ARBA00022692"/>
    </source>
</evidence>
<keyword evidence="8 9" id="KW-0472">Membrane</keyword>
<dbReference type="GO" id="GO:0043190">
    <property type="term" value="C:ATP-binding cassette (ABC) transporter complex"/>
    <property type="evidence" value="ECO:0007669"/>
    <property type="project" value="InterPro"/>
</dbReference>
<reference evidence="11" key="1">
    <citation type="submission" date="2021-08" db="EMBL/GenBank/DDBJ databases">
        <title>Comparative analyses of Brucepasteria parasyntrophica and Teretinema zuelzerae.</title>
        <authorList>
            <person name="Song Y."/>
            <person name="Brune A."/>
        </authorList>
    </citation>
    <scope>NUCLEOTIDE SEQUENCE</scope>
    <source>
        <strain evidence="11">DSM 1903</strain>
    </source>
</reference>
<evidence type="ECO:0000313" key="11">
    <source>
        <dbReference type="EMBL" id="MCD1653392.1"/>
    </source>
</evidence>
<keyword evidence="12" id="KW-1185">Reference proteome</keyword>
<dbReference type="GO" id="GO:0022857">
    <property type="term" value="F:transmembrane transporter activity"/>
    <property type="evidence" value="ECO:0007669"/>
    <property type="project" value="InterPro"/>
</dbReference>
<dbReference type="PANTHER" id="PTHR30614:SF0">
    <property type="entry name" value="L-CYSTINE TRANSPORT SYSTEM PERMEASE PROTEIN TCYL"/>
    <property type="match status" value="1"/>
</dbReference>
<dbReference type="InterPro" id="IPR035906">
    <property type="entry name" value="MetI-like_sf"/>
</dbReference>
<dbReference type="PROSITE" id="PS50928">
    <property type="entry name" value="ABC_TM1"/>
    <property type="match status" value="1"/>
</dbReference>
<accession>A0AAE3EFH9</accession>
<evidence type="ECO:0000256" key="9">
    <source>
        <dbReference type="RuleBase" id="RU363032"/>
    </source>
</evidence>
<dbReference type="EMBL" id="JAINWA010000001">
    <property type="protein sequence ID" value="MCD1653392.1"/>
    <property type="molecule type" value="Genomic_DNA"/>
</dbReference>
<keyword evidence="6" id="KW-0029">Amino-acid transport</keyword>
<dbReference type="Proteomes" id="UP001198163">
    <property type="component" value="Unassembled WGS sequence"/>
</dbReference>
<dbReference type="SUPFAM" id="SSF161098">
    <property type="entry name" value="MetI-like"/>
    <property type="match status" value="1"/>
</dbReference>
<dbReference type="PANTHER" id="PTHR30614">
    <property type="entry name" value="MEMBRANE COMPONENT OF AMINO ACID ABC TRANSPORTER"/>
    <property type="match status" value="1"/>
</dbReference>
<comment type="subcellular location">
    <subcellularLocation>
        <location evidence="1">Cell inner membrane</location>
        <topology evidence="1">Multi-pass membrane protein</topology>
    </subcellularLocation>
    <subcellularLocation>
        <location evidence="9">Cell membrane</location>
        <topology evidence="9">Multi-pass membrane protein</topology>
    </subcellularLocation>
</comment>
<feature type="transmembrane region" description="Helical" evidence="9">
    <location>
        <begin position="55"/>
        <end position="78"/>
    </location>
</feature>
<protein>
    <submittedName>
        <fullName evidence="11">Amino acid ABC transporter permease</fullName>
    </submittedName>
</protein>
<keyword evidence="4" id="KW-1003">Cell membrane</keyword>
<evidence type="ECO:0000256" key="1">
    <source>
        <dbReference type="ARBA" id="ARBA00004429"/>
    </source>
</evidence>
<feature type="transmembrane region" description="Helical" evidence="9">
    <location>
        <begin position="20"/>
        <end position="43"/>
    </location>
</feature>
<dbReference type="AlphaFoldDB" id="A0AAE3EFH9"/>
<feature type="domain" description="ABC transmembrane type-1" evidence="10">
    <location>
        <begin position="19"/>
        <end position="220"/>
    </location>
</feature>
<dbReference type="Gene3D" id="1.10.3720.10">
    <property type="entry name" value="MetI-like"/>
    <property type="match status" value="1"/>
</dbReference>
<evidence type="ECO:0000256" key="3">
    <source>
        <dbReference type="ARBA" id="ARBA00022448"/>
    </source>
</evidence>
<gene>
    <name evidence="11" type="ORF">K7J14_01600</name>
</gene>
<evidence type="ECO:0000256" key="6">
    <source>
        <dbReference type="ARBA" id="ARBA00022970"/>
    </source>
</evidence>
<dbReference type="InterPro" id="IPR000515">
    <property type="entry name" value="MetI-like"/>
</dbReference>
<dbReference type="InterPro" id="IPR010065">
    <property type="entry name" value="AA_ABC_transptr_permease_3TM"/>
</dbReference>
<comment type="similarity">
    <text evidence="2">Belongs to the binding-protein-dependent transport system permease family. HisMQ subfamily.</text>
</comment>
<comment type="caution">
    <text evidence="11">The sequence shown here is derived from an EMBL/GenBank/DDBJ whole genome shotgun (WGS) entry which is preliminary data.</text>
</comment>
<evidence type="ECO:0000256" key="8">
    <source>
        <dbReference type="ARBA" id="ARBA00023136"/>
    </source>
</evidence>
<dbReference type="CDD" id="cd06261">
    <property type="entry name" value="TM_PBP2"/>
    <property type="match status" value="1"/>
</dbReference>
<dbReference type="InterPro" id="IPR043429">
    <property type="entry name" value="ArtM/GltK/GlnP/TcyL/YhdX-like"/>
</dbReference>